<feature type="compositionally biased region" description="Basic residues" evidence="2">
    <location>
        <begin position="222"/>
        <end position="231"/>
    </location>
</feature>
<gene>
    <name evidence="3" type="ORF">ACJRO7_002602</name>
</gene>
<accession>A0ABD3LUZ9</accession>
<feature type="region of interest" description="Disordered" evidence="2">
    <location>
        <begin position="162"/>
        <end position="241"/>
    </location>
</feature>
<feature type="compositionally biased region" description="Basic and acidic residues" evidence="2">
    <location>
        <begin position="232"/>
        <end position="241"/>
    </location>
</feature>
<comment type="subcellular location">
    <subcellularLocation>
        <location evidence="1">Membrane</location>
        <topology evidence="1">Multi-pass membrane protein</topology>
    </subcellularLocation>
</comment>
<dbReference type="Pfam" id="PF03134">
    <property type="entry name" value="TB2_DP1_HVA22"/>
    <property type="match status" value="1"/>
</dbReference>
<evidence type="ECO:0000256" key="1">
    <source>
        <dbReference type="RuleBase" id="RU362006"/>
    </source>
</evidence>
<protein>
    <recommendedName>
        <fullName evidence="1">HVA22-like protein</fullName>
    </recommendedName>
</protein>
<name>A0ABD3LUZ9_EUCGL</name>
<keyword evidence="4" id="KW-1185">Reference proteome</keyword>
<dbReference type="EMBL" id="JBJKBG010000001">
    <property type="protein sequence ID" value="KAL3755574.1"/>
    <property type="molecule type" value="Genomic_DNA"/>
</dbReference>
<dbReference type="AlphaFoldDB" id="A0ABD3LUZ9"/>
<reference evidence="3 4" key="1">
    <citation type="submission" date="2024-11" db="EMBL/GenBank/DDBJ databases">
        <title>Chromosome-level genome assembly of Eucalyptus globulus Labill. provides insights into its genome evolution.</title>
        <authorList>
            <person name="Li X."/>
        </authorList>
    </citation>
    <scope>NUCLEOTIDE SEQUENCE [LARGE SCALE GENOMIC DNA]</scope>
    <source>
        <strain evidence="3">CL2024</strain>
        <tissue evidence="3">Fresh tender leaves</tissue>
    </source>
</reference>
<dbReference type="Proteomes" id="UP001634007">
    <property type="component" value="Unassembled WGS sequence"/>
</dbReference>
<dbReference type="InterPro" id="IPR004345">
    <property type="entry name" value="TB2_DP1_HVA22"/>
</dbReference>
<evidence type="ECO:0000313" key="3">
    <source>
        <dbReference type="EMBL" id="KAL3755574.1"/>
    </source>
</evidence>
<feature type="compositionally biased region" description="Polar residues" evidence="2">
    <location>
        <begin position="167"/>
        <end position="191"/>
    </location>
</feature>
<comment type="caution">
    <text evidence="3">The sequence shown here is derived from an EMBL/GenBank/DDBJ whole genome shotgun (WGS) entry which is preliminary data.</text>
</comment>
<dbReference type="PANTHER" id="PTHR12300">
    <property type="entry name" value="HVA22-LIKE PROTEINS"/>
    <property type="match status" value="1"/>
</dbReference>
<evidence type="ECO:0000256" key="2">
    <source>
        <dbReference type="SAM" id="MobiDB-lite"/>
    </source>
</evidence>
<comment type="similarity">
    <text evidence="1">Belongs to the DP1 family.</text>
</comment>
<evidence type="ECO:0000313" key="4">
    <source>
        <dbReference type="Proteomes" id="UP001634007"/>
    </source>
</evidence>
<proteinExistence type="inferred from homology"/>
<sequence length="241" mass="28348">MFFLWSLIGFLVLGFHRYGRLVFGYAYPAFQCYKVVEKNRVQIEELRHWCQYWIILAMFTVLERIADVLISWLPMYWELKLGFIIYLWHPKTRGTGYVYDALLHPFMARHEREIDMKLVEWEARAWDFASFYWQYTSEFAQVAFSRAMQYLASQSKNFNFKEGRSHGSINRSVSGTTKSESGETNPGSNTEYVYVEDQAEQQEVLDHGGASLEEDDKPHASTGHRLRRSHHDQRAAGHHSD</sequence>
<dbReference type="GO" id="GO:0016020">
    <property type="term" value="C:membrane"/>
    <property type="evidence" value="ECO:0007669"/>
    <property type="project" value="UniProtKB-SubCell"/>
</dbReference>
<dbReference type="PANTHER" id="PTHR12300:SF162">
    <property type="entry name" value="HVA22-LIKE PROTEIN J"/>
    <property type="match status" value="1"/>
</dbReference>
<organism evidence="3 4">
    <name type="scientific">Eucalyptus globulus</name>
    <name type="common">Tasmanian blue gum</name>
    <dbReference type="NCBI Taxonomy" id="34317"/>
    <lineage>
        <taxon>Eukaryota</taxon>
        <taxon>Viridiplantae</taxon>
        <taxon>Streptophyta</taxon>
        <taxon>Embryophyta</taxon>
        <taxon>Tracheophyta</taxon>
        <taxon>Spermatophyta</taxon>
        <taxon>Magnoliopsida</taxon>
        <taxon>eudicotyledons</taxon>
        <taxon>Gunneridae</taxon>
        <taxon>Pentapetalae</taxon>
        <taxon>rosids</taxon>
        <taxon>malvids</taxon>
        <taxon>Myrtales</taxon>
        <taxon>Myrtaceae</taxon>
        <taxon>Myrtoideae</taxon>
        <taxon>Eucalypteae</taxon>
        <taxon>Eucalyptus</taxon>
    </lineage>
</organism>